<reference evidence="2 3" key="1">
    <citation type="submission" date="2021-06" db="EMBL/GenBank/DDBJ databases">
        <authorList>
            <person name="Kallberg Y."/>
            <person name="Tangrot J."/>
            <person name="Rosling A."/>
        </authorList>
    </citation>
    <scope>NUCLEOTIDE SEQUENCE [LARGE SCALE GENOMIC DNA]</scope>
    <source>
        <strain evidence="2 3">120-4 pot B 10/14</strain>
    </source>
</reference>
<gene>
    <name evidence="2" type="ORF">GMARGA_LOCUS41676</name>
</gene>
<proteinExistence type="predicted"/>
<feature type="compositionally biased region" description="Acidic residues" evidence="1">
    <location>
        <begin position="10"/>
        <end position="23"/>
    </location>
</feature>
<dbReference type="Proteomes" id="UP000789901">
    <property type="component" value="Unassembled WGS sequence"/>
</dbReference>
<evidence type="ECO:0000256" key="1">
    <source>
        <dbReference type="SAM" id="MobiDB-lite"/>
    </source>
</evidence>
<sequence length="52" mass="6135">LNSEKNFDKDLDDNVQEDTEEDNNNSKKTEINQLNRQESLELDLLNRISEIN</sequence>
<dbReference type="EMBL" id="CAJVQB010116822">
    <property type="protein sequence ID" value="CAG8852855.1"/>
    <property type="molecule type" value="Genomic_DNA"/>
</dbReference>
<accession>A0ABN7XE16</accession>
<evidence type="ECO:0000313" key="2">
    <source>
        <dbReference type="EMBL" id="CAG8852855.1"/>
    </source>
</evidence>
<organism evidence="2 3">
    <name type="scientific">Gigaspora margarita</name>
    <dbReference type="NCBI Taxonomy" id="4874"/>
    <lineage>
        <taxon>Eukaryota</taxon>
        <taxon>Fungi</taxon>
        <taxon>Fungi incertae sedis</taxon>
        <taxon>Mucoromycota</taxon>
        <taxon>Glomeromycotina</taxon>
        <taxon>Glomeromycetes</taxon>
        <taxon>Diversisporales</taxon>
        <taxon>Gigasporaceae</taxon>
        <taxon>Gigaspora</taxon>
    </lineage>
</organism>
<feature type="non-terminal residue" evidence="2">
    <location>
        <position position="52"/>
    </location>
</feature>
<keyword evidence="3" id="KW-1185">Reference proteome</keyword>
<feature type="region of interest" description="Disordered" evidence="1">
    <location>
        <begin position="1"/>
        <end position="34"/>
    </location>
</feature>
<name>A0ABN7XE16_GIGMA</name>
<feature type="non-terminal residue" evidence="2">
    <location>
        <position position="1"/>
    </location>
</feature>
<comment type="caution">
    <text evidence="2">The sequence shown here is derived from an EMBL/GenBank/DDBJ whole genome shotgun (WGS) entry which is preliminary data.</text>
</comment>
<evidence type="ECO:0000313" key="3">
    <source>
        <dbReference type="Proteomes" id="UP000789901"/>
    </source>
</evidence>
<protein>
    <submittedName>
        <fullName evidence="2">9999_t:CDS:1</fullName>
    </submittedName>
</protein>